<gene>
    <name evidence="1" type="ORF">PSQ39_11790</name>
</gene>
<sequence length="166" mass="18571">MKTTFFPTPGYIPLPLRPFPKLLFDSAVDELPSVLQANWRPGGFTATEAALFGAVALYRILTAPIDYGEKLALMKRLRMASPTAFKVPPIHGFIFTPFCMASGERVFAAWETEDHVLVRVRESMFLRLSDLARYNVAGDIEVLLRSLDVAKVGVHWLEQVYLPGSN</sequence>
<dbReference type="EMBL" id="JAQSIO010000004">
    <property type="protein sequence ID" value="MDD0815314.1"/>
    <property type="molecule type" value="Genomic_DNA"/>
</dbReference>
<dbReference type="RefSeq" id="WP_273926999.1">
    <property type="nucleotide sequence ID" value="NZ_JAQSIO010000004.1"/>
</dbReference>
<evidence type="ECO:0000313" key="2">
    <source>
        <dbReference type="Proteomes" id="UP001528672"/>
    </source>
</evidence>
<accession>A0ABT5MH56</accession>
<name>A0ABT5MH56_9BURK</name>
<proteinExistence type="predicted"/>
<comment type="caution">
    <text evidence="1">The sequence shown here is derived from an EMBL/GenBank/DDBJ whole genome shotgun (WGS) entry which is preliminary data.</text>
</comment>
<organism evidence="1 2">
    <name type="scientific">Curvibacter microcysteis</name>
    <dbReference type="NCBI Taxonomy" id="3026419"/>
    <lineage>
        <taxon>Bacteria</taxon>
        <taxon>Pseudomonadati</taxon>
        <taxon>Pseudomonadota</taxon>
        <taxon>Betaproteobacteria</taxon>
        <taxon>Burkholderiales</taxon>
        <taxon>Comamonadaceae</taxon>
        <taxon>Curvibacter</taxon>
    </lineage>
</organism>
<keyword evidence="2" id="KW-1185">Reference proteome</keyword>
<protein>
    <submittedName>
        <fullName evidence="1">Uncharacterized protein</fullName>
    </submittedName>
</protein>
<evidence type="ECO:0000313" key="1">
    <source>
        <dbReference type="EMBL" id="MDD0815314.1"/>
    </source>
</evidence>
<reference evidence="1 2" key="1">
    <citation type="submission" date="2023-02" db="EMBL/GenBank/DDBJ databases">
        <title>Bacterial whole genome sequence for Curvibacter sp. HBC28.</title>
        <authorList>
            <person name="Le V."/>
            <person name="Ko S.-R."/>
            <person name="Ahn C.-Y."/>
            <person name="Oh H.-M."/>
        </authorList>
    </citation>
    <scope>NUCLEOTIDE SEQUENCE [LARGE SCALE GENOMIC DNA]</scope>
    <source>
        <strain evidence="1 2">HBC28</strain>
    </source>
</reference>
<dbReference type="Proteomes" id="UP001528672">
    <property type="component" value="Unassembled WGS sequence"/>
</dbReference>